<dbReference type="Proteomes" id="UP000315724">
    <property type="component" value="Chromosome"/>
</dbReference>
<proteinExistence type="predicted"/>
<dbReference type="AlphaFoldDB" id="A0A517QJ36"/>
<evidence type="ECO:0000313" key="1">
    <source>
        <dbReference type="EMBL" id="QDT31557.1"/>
    </source>
</evidence>
<sequence length="43" mass="4778">MNPARRLRVAVGQRINESKDALVFDFRTFDGGSIVVEATDVQV</sequence>
<keyword evidence="2" id="KW-1185">Reference proteome</keyword>
<reference evidence="1 2" key="1">
    <citation type="submission" date="2019-02" db="EMBL/GenBank/DDBJ databases">
        <title>Deep-cultivation of Planctomycetes and their phenomic and genomic characterization uncovers novel biology.</title>
        <authorList>
            <person name="Wiegand S."/>
            <person name="Jogler M."/>
            <person name="Boedeker C."/>
            <person name="Pinto D."/>
            <person name="Vollmers J."/>
            <person name="Rivas-Marin E."/>
            <person name="Kohn T."/>
            <person name="Peeters S.H."/>
            <person name="Heuer A."/>
            <person name="Rast P."/>
            <person name="Oberbeckmann S."/>
            <person name="Bunk B."/>
            <person name="Jeske O."/>
            <person name="Meyerdierks A."/>
            <person name="Storesund J.E."/>
            <person name="Kallscheuer N."/>
            <person name="Luecker S."/>
            <person name="Lage O.M."/>
            <person name="Pohl T."/>
            <person name="Merkel B.J."/>
            <person name="Hornburger P."/>
            <person name="Mueller R.-W."/>
            <person name="Bruemmer F."/>
            <person name="Labrenz M."/>
            <person name="Spormann A.M."/>
            <person name="Op den Camp H."/>
            <person name="Overmann J."/>
            <person name="Amann R."/>
            <person name="Jetten M.S.M."/>
            <person name="Mascher T."/>
            <person name="Medema M.H."/>
            <person name="Devos D.P."/>
            <person name="Kaster A.-K."/>
            <person name="Ovreas L."/>
            <person name="Rohde M."/>
            <person name="Galperin M.Y."/>
            <person name="Jogler C."/>
        </authorList>
    </citation>
    <scope>NUCLEOTIDE SEQUENCE [LARGE SCALE GENOMIC DNA]</scope>
    <source>
        <strain evidence="1 2">Mal48</strain>
    </source>
</reference>
<organism evidence="1 2">
    <name type="scientific">Thalassoglobus polymorphus</name>
    <dbReference type="NCBI Taxonomy" id="2527994"/>
    <lineage>
        <taxon>Bacteria</taxon>
        <taxon>Pseudomonadati</taxon>
        <taxon>Planctomycetota</taxon>
        <taxon>Planctomycetia</taxon>
        <taxon>Planctomycetales</taxon>
        <taxon>Planctomycetaceae</taxon>
        <taxon>Thalassoglobus</taxon>
    </lineage>
</organism>
<name>A0A517QJ36_9PLAN</name>
<dbReference type="EMBL" id="CP036267">
    <property type="protein sequence ID" value="QDT31557.1"/>
    <property type="molecule type" value="Genomic_DNA"/>
</dbReference>
<dbReference type="KEGG" id="tpol:Mal48_07910"/>
<evidence type="ECO:0000313" key="2">
    <source>
        <dbReference type="Proteomes" id="UP000315724"/>
    </source>
</evidence>
<accession>A0A517QJ36</accession>
<gene>
    <name evidence="1" type="ORF">Mal48_07910</name>
</gene>
<protein>
    <submittedName>
        <fullName evidence="1">Uncharacterized protein</fullName>
    </submittedName>
</protein>